<feature type="region of interest" description="Disordered" evidence="5">
    <location>
        <begin position="200"/>
        <end position="236"/>
    </location>
</feature>
<accession>A0A1C7NRU1</accession>
<dbReference type="GO" id="GO:0005852">
    <property type="term" value="C:eukaryotic translation initiation factor 3 complex"/>
    <property type="evidence" value="ECO:0007669"/>
    <property type="project" value="UniProtKB-UniRule"/>
</dbReference>
<reference evidence="6 7" key="1">
    <citation type="submission" date="2016-03" db="EMBL/GenBank/DDBJ databases">
        <title>Choanephora cucurbitarum.</title>
        <authorList>
            <person name="Min B."/>
            <person name="Park H."/>
            <person name="Park J.-H."/>
            <person name="Shin H.-D."/>
            <person name="Choi I.-G."/>
        </authorList>
    </citation>
    <scope>NUCLEOTIDE SEQUENCE [LARGE SCALE GENOMIC DNA]</scope>
    <source>
        <strain evidence="6 7">KUS-F28377</strain>
    </source>
</reference>
<comment type="caution">
    <text evidence="6">The sequence shown here is derived from an EMBL/GenBank/DDBJ whole genome shotgun (WGS) entry which is preliminary data.</text>
</comment>
<dbReference type="GO" id="GO:0016282">
    <property type="term" value="C:eukaryotic 43S preinitiation complex"/>
    <property type="evidence" value="ECO:0007669"/>
    <property type="project" value="UniProtKB-UniRule"/>
</dbReference>
<feature type="compositionally biased region" description="Acidic residues" evidence="5">
    <location>
        <begin position="1"/>
        <end position="11"/>
    </location>
</feature>
<dbReference type="STRING" id="101091.A0A1C7NRU1"/>
<keyword evidence="2 4" id="KW-0396">Initiation factor</keyword>
<keyword evidence="3 4" id="KW-0648">Protein biosynthesis</keyword>
<dbReference type="HAMAP" id="MF_03009">
    <property type="entry name" value="eIF3j"/>
    <property type="match status" value="1"/>
</dbReference>
<keyword evidence="1 4" id="KW-0963">Cytoplasm</keyword>
<dbReference type="GO" id="GO:0001732">
    <property type="term" value="P:formation of cytoplasmic translation initiation complex"/>
    <property type="evidence" value="ECO:0007669"/>
    <property type="project" value="UniProtKB-UniRule"/>
</dbReference>
<dbReference type="GO" id="GO:0003743">
    <property type="term" value="F:translation initiation factor activity"/>
    <property type="evidence" value="ECO:0007669"/>
    <property type="project" value="UniProtKB-UniRule"/>
</dbReference>
<evidence type="ECO:0000256" key="1">
    <source>
        <dbReference type="ARBA" id="ARBA00022490"/>
    </source>
</evidence>
<evidence type="ECO:0000256" key="3">
    <source>
        <dbReference type="ARBA" id="ARBA00022917"/>
    </source>
</evidence>
<dbReference type="AlphaFoldDB" id="A0A1C7NRU1"/>
<comment type="function">
    <text evidence="4">Component of the eukaryotic translation initiation factor 3 (eIF-3) complex, which is involved in protein synthesis of a specialized repertoire of mRNAs and, together with other initiation factors, stimulates binding of mRNA and methionyl-tRNAi to the 40S ribosome. The eIF-3 complex specifically targets and initiates translation of a subset of mRNAs involved in cell proliferation.</text>
</comment>
<proteinExistence type="inferred from homology"/>
<dbReference type="FunCoup" id="A0A1C7NRU1">
    <property type="interactions" value="59"/>
</dbReference>
<evidence type="ECO:0000256" key="2">
    <source>
        <dbReference type="ARBA" id="ARBA00022540"/>
    </source>
</evidence>
<evidence type="ECO:0000313" key="7">
    <source>
        <dbReference type="Proteomes" id="UP000093000"/>
    </source>
</evidence>
<name>A0A1C7NRU1_9FUNG</name>
<dbReference type="Gene3D" id="1.10.246.60">
    <property type="entry name" value="Eukaryotic translation initiation factor 3 like domains"/>
    <property type="match status" value="1"/>
</dbReference>
<keyword evidence="7" id="KW-1185">Reference proteome</keyword>
<feature type="region of interest" description="Disordered" evidence="5">
    <location>
        <begin position="1"/>
        <end position="93"/>
    </location>
</feature>
<dbReference type="EMBL" id="LUGH01000069">
    <property type="protein sequence ID" value="OBZ89974.1"/>
    <property type="molecule type" value="Genomic_DNA"/>
</dbReference>
<protein>
    <recommendedName>
        <fullName evidence="4">Eukaryotic translation initiation factor 3 subunit J</fullName>
        <shortName evidence="4">eIF3j</shortName>
    </recommendedName>
    <alternativeName>
        <fullName evidence="4">Eukaryotic translation initiation factor 3 30 kDa subunit homolog</fullName>
        <shortName evidence="4">eIF-3 30 kDa subunit homolog</shortName>
    </alternativeName>
</protein>
<dbReference type="InParanoid" id="A0A1C7NRU1"/>
<evidence type="ECO:0000313" key="6">
    <source>
        <dbReference type="EMBL" id="OBZ89974.1"/>
    </source>
</evidence>
<gene>
    <name evidence="6" type="primary">Adam</name>
    <name evidence="4" type="synonym">HCR1</name>
    <name evidence="6" type="ORF">A0J61_01969</name>
</gene>
<comment type="similarity">
    <text evidence="4">Belongs to the eIF-3 subunit J family.</text>
</comment>
<organism evidence="6 7">
    <name type="scientific">Choanephora cucurbitarum</name>
    <dbReference type="NCBI Taxonomy" id="101091"/>
    <lineage>
        <taxon>Eukaryota</taxon>
        <taxon>Fungi</taxon>
        <taxon>Fungi incertae sedis</taxon>
        <taxon>Mucoromycota</taxon>
        <taxon>Mucoromycotina</taxon>
        <taxon>Mucoromycetes</taxon>
        <taxon>Mucorales</taxon>
        <taxon>Mucorineae</taxon>
        <taxon>Choanephoraceae</taxon>
        <taxon>Choanephoroideae</taxon>
        <taxon>Choanephora</taxon>
    </lineage>
</organism>
<dbReference type="GO" id="GO:0033290">
    <property type="term" value="C:eukaryotic 48S preinitiation complex"/>
    <property type="evidence" value="ECO:0007669"/>
    <property type="project" value="UniProtKB-UniRule"/>
</dbReference>
<dbReference type="InterPro" id="IPR023194">
    <property type="entry name" value="eIF3-like_dom_sf"/>
</dbReference>
<dbReference type="InterPro" id="IPR013906">
    <property type="entry name" value="eIF3j"/>
</dbReference>
<feature type="compositionally biased region" description="Basic and acidic residues" evidence="5">
    <location>
        <begin position="61"/>
        <end position="83"/>
    </location>
</feature>
<evidence type="ECO:0000256" key="4">
    <source>
        <dbReference type="HAMAP-Rule" id="MF_03009"/>
    </source>
</evidence>
<dbReference type="Proteomes" id="UP000093000">
    <property type="component" value="Unassembled WGS sequence"/>
</dbReference>
<dbReference type="PANTHER" id="PTHR21681:SF0">
    <property type="entry name" value="EUKARYOTIC TRANSLATION INITIATION FACTOR 3 SUBUNIT J"/>
    <property type="match status" value="1"/>
</dbReference>
<dbReference type="PANTHER" id="PTHR21681">
    <property type="entry name" value="EUKARYOTIC TRANSLATION INITIATION FACTOR 3 SUBUNIT J"/>
    <property type="match status" value="1"/>
</dbReference>
<comment type="subcellular location">
    <subcellularLocation>
        <location evidence="4">Cytoplasm</location>
    </subcellularLocation>
</comment>
<dbReference type="OrthoDB" id="20381at2759"/>
<comment type="subunit">
    <text evidence="4">Component of the eukaryotic translation initiation factor 3 (eIF-3) complex.</text>
</comment>
<evidence type="ECO:0000256" key="5">
    <source>
        <dbReference type="SAM" id="MobiDB-lite"/>
    </source>
</evidence>
<dbReference type="Pfam" id="PF08597">
    <property type="entry name" value="eIF3_subunit"/>
    <property type="match status" value="1"/>
</dbReference>
<sequence length="236" mass="26755">MSDWELDDEIDVQIAVPKRNQWEDEDADDNIKESWEESDEEEKQAKKPAAVIKKKVPLKQKIAEKQAAEEQKKKELEAKKAAQADEPEESDYDRLQRMRQLELEADMANATDLFSGVSLNDMKDKPIEEWNPKNRVELDAYRKKLVEIVTAASKSINYGWFIDELLHDIAYPLKDTEVKKVASSLTVIANDKQKAALAASKKGKTKGKPQLVAAGKNSAADDVYGGNDYDDYDDFM</sequence>